<sequence length="1095" mass="124516">MSDIFGICSSYFSQATMRECTLSSNEGLPHDAELLMAVNSLMMDAPTAMISDEIAGGVREATEAEISYEQTSSAQTLTTSDYTSMSYCMTLNSVASDKSSAVVERYDGGDSRFSTQHRDRLFLMSESKREKSIAETAGEVGSSLFFDIENFITGDSSHAESTVAPLQSQLPMSEDLSTVVALLKHPTGASDTENNLDSPQQMDLSSTNIMHYKSTSTKILNNIDNKKQKTPAADEQTEVPCVRPSVVAPRKDIKMHFLCKDSYNYNRENDSDNNISNSRGNSESISTSDGDNSKAENQRIITVREHRKYHIFHDKRIAAIKLSPATMQQENDSEDEENKKSWAPEKKRQSKRIDYGTVQKIAGKFVVRLKDTKDIVDPPKRPVLPKAMTTRVAKLTRRPIVVKSFSLTFPHVTFYDVDDEDDEVSYPKTLNLVALKDLVPEVRLAPSVVGSSLKRYSQKKDTHFIDMHKISNYKTDLMSYPFVYGAVPRAYAFAATYFVNKYLHLFNNARARSTAMVQSTSVGEGKKNSLRKEQLAGEEVPLHDGEIETMTYCYWQLNTQDLINWHDDLPRRRLKQILEYAWVSMRDSVVKECKRDKSNKSELLSVRTSLEAIRKYAEFDKPNRLTAACIFIIKEHYEIIVQACGALNLDPYLWETLMRHCGVHHYLCSHTLMEIAKRMPQVRNVLKYRLLEIEAQASDCVVQPMSSRAVFELFSRWITRPSHVTLKLQQTTNNLFFAECRAFGLHVVRFGIWKSEVIYAEHVVGYADSRKTMMQVLELPQLSHANIKQAINLINDTVNSAVANCGGKMHKLKMSIGARKEFVKYLLYRFSSAIIGVTQCRPKSTTSVEWAALFVEAIEYFMNINSNHVHHVDEWSLTDDCDLDEYDGFGILKRSFADLYDDSDSDGEYDSTCDEGVDEELKELRREYPDFTGKTPAQPLSRPNGISKTIKRHNLIESEIRHKFSDKKISRTKCVLCFSVTTVQTVYLDPGMRVASCIPCHYALNTDPRVDNEALKRRVLDKVKAPIGFTANGMIREFLTQVDETVKARLSYDREKKITEAKRQRAKKLTPSLNSQKRKHTKDSVNVEIKRNKEV</sequence>
<evidence type="ECO:0000313" key="1">
    <source>
        <dbReference type="EMBL" id="KAI5630635.1"/>
    </source>
</evidence>
<dbReference type="EMBL" id="CM033500">
    <property type="protein sequence ID" value="KAI5630635.1"/>
    <property type="molecule type" value="Genomic_DNA"/>
</dbReference>
<dbReference type="Proteomes" id="UP000824380">
    <property type="component" value="Chromosome 4"/>
</dbReference>
<keyword evidence="2" id="KW-1185">Reference proteome</keyword>
<organism evidence="1 2">
    <name type="scientific">Venturia canescens</name>
    <dbReference type="NCBI Taxonomy" id="32260"/>
    <lineage>
        <taxon>Eukaryota</taxon>
        <taxon>Metazoa</taxon>
        <taxon>Ecdysozoa</taxon>
        <taxon>Arthropoda</taxon>
        <taxon>Hexapoda</taxon>
        <taxon>Insecta</taxon>
        <taxon>Pterygota</taxon>
        <taxon>Neoptera</taxon>
        <taxon>Endopterygota</taxon>
        <taxon>Hymenoptera</taxon>
        <taxon>Apocrita</taxon>
        <taxon>Ichneumonoidea</taxon>
        <taxon>Ichneumonidae</taxon>
        <taxon>Campopleginae</taxon>
        <taxon>Dusona group</taxon>
        <taxon>Venturia</taxon>
    </lineage>
</organism>
<evidence type="ECO:0000313" key="2">
    <source>
        <dbReference type="Proteomes" id="UP000824380"/>
    </source>
</evidence>
<accession>A0ACB9ZI77</accession>
<protein>
    <submittedName>
        <fullName evidence="1">OrNVorf90-like</fullName>
    </submittedName>
</protein>
<proteinExistence type="predicted"/>
<reference evidence="1" key="1">
    <citation type="submission" date="2022-07" db="EMBL/GenBank/DDBJ databases">
        <title>Venturia canescens Genome.</title>
        <authorList>
            <person name="Burke G.R."/>
            <person name="Simmonds T.J."/>
            <person name="Geib S.M."/>
        </authorList>
    </citation>
    <scope>NUCLEOTIDE SEQUENCE</scope>
    <source>
        <strain evidence="1">UGA</strain>
    </source>
</reference>
<comment type="caution">
    <text evidence="1">The sequence shown here is derived from an EMBL/GenBank/DDBJ whole genome shotgun (WGS) entry which is preliminary data.</text>
</comment>
<name>A0ACB9ZI77_9HYME</name>
<gene>
    <name evidence="1" type="ORF">KP791_000022</name>
</gene>